<feature type="domain" description="KNTC1 second ARM-repeats" evidence="2">
    <location>
        <begin position="112"/>
        <end position="252"/>
    </location>
</feature>
<dbReference type="InterPro" id="IPR055405">
    <property type="entry name" value="ARM_KNTC1_3rd"/>
</dbReference>
<dbReference type="Pfam" id="PF24515">
    <property type="entry name" value="ARM_KNTC1_3rd"/>
    <property type="match status" value="1"/>
</dbReference>
<keyword evidence="3" id="KW-1185">Reference proteome</keyword>
<dbReference type="AlphaFoldDB" id="A0A914XPX7"/>
<dbReference type="GO" id="GO:0000070">
    <property type="term" value="P:mitotic sister chromatid segregation"/>
    <property type="evidence" value="ECO:0007669"/>
    <property type="project" value="TreeGrafter"/>
</dbReference>
<feature type="domain" description="KNTC1 third ARM-repeats" evidence="1">
    <location>
        <begin position="619"/>
        <end position="811"/>
    </location>
</feature>
<name>A0A914XPX7_9BILA</name>
<dbReference type="PANTHER" id="PTHR15688:SF1">
    <property type="entry name" value="KINETOCHORE-ASSOCIATED PROTEIN 1"/>
    <property type="match status" value="1"/>
</dbReference>
<dbReference type="Proteomes" id="UP000887566">
    <property type="component" value="Unplaced"/>
</dbReference>
<organism evidence="3 4">
    <name type="scientific">Plectus sambesii</name>
    <dbReference type="NCBI Taxonomy" id="2011161"/>
    <lineage>
        <taxon>Eukaryota</taxon>
        <taxon>Metazoa</taxon>
        <taxon>Ecdysozoa</taxon>
        <taxon>Nematoda</taxon>
        <taxon>Chromadorea</taxon>
        <taxon>Plectida</taxon>
        <taxon>Plectina</taxon>
        <taxon>Plectoidea</taxon>
        <taxon>Plectidae</taxon>
        <taxon>Plectus</taxon>
    </lineage>
</organism>
<proteinExistence type="predicted"/>
<evidence type="ECO:0000313" key="3">
    <source>
        <dbReference type="Proteomes" id="UP000887566"/>
    </source>
</evidence>
<dbReference type="GO" id="GO:0007094">
    <property type="term" value="P:mitotic spindle assembly checkpoint signaling"/>
    <property type="evidence" value="ECO:0007669"/>
    <property type="project" value="TreeGrafter"/>
</dbReference>
<evidence type="ECO:0000313" key="4">
    <source>
        <dbReference type="WBParaSite" id="PSAMB.scaffold9446size4970.g32449.t1"/>
    </source>
</evidence>
<sequence length="922" mass="102801">VRIVEKLVGQSVTPKQQANAAYCCAVMRTDAETMDVPMGQLNRYITELRTLVKLKNDYDCRMSYAQFKKETTESICYRILDRVQAVEMLRSSVDKFARPYMTEHKLPADDTLYRYILDVAKNSIGTMTAGNPWEDRCLAIVDSITSTKLRCQSVIAVVKRAKLPWSRQLHTVVQRMLNECDSKELVDELRQQCRLAELKQLFSKYLVPSDSLSKCLASSTKFDRLIAHMIAQEAIGSEKSRLDDALLAVELNPIASKMRVLISFGYRLVQTATQDNLSSLVAFVDSLEKAEGAAVATRLLQKIRERLDVPLGLEKSERIKLIEAALCLAQRFAGETVLIADDISAMAADLRSVRALQTKYDIMTSLAEFGHSTFKRQTLSDYINEGGRQKSWAEVIEFAATLLLSRLDTCEIAMKCAMGARNPHLMLQVLDDLLLNHGDHLLGDIVNMAINACRCSLEYLALLPDQGLNLVVELVQTLHKLLPKVIVICRKEPDLRFLLKLTAYVDFFMQVINQCLVDETAESGGDGGTEVRGIHRRLGDYRFSSDGALFDKEGAVRAVAMLAPSLLGNSATAEADWSTLLSLLSMHNQSMLEMSARLLKLAVFQLVARADFDELEPCVETLCEKIVLRSPADLNLAGGALLSLSLAQGRNAMNNLRRRVANGRKPRAMLSLVLLGQLTAGRAGDTAVIGMLKEAYAWNIWAKRLGKYGAQMPPGRNYISAVNQFARKKIPIDVLGEFCADFDLSLSDASLVYVLALLEQCREDADELESMRLADLALRSVRPSATVVEKLHQLLRSIDPYRYALIDFVLSKMSQLKTDEAVLPVPLTKLISLLHFLADYERVKKPMAEEVSWYAQKMKQSDCAETAEGMDSEPMDESTMDGLYEKPTTPCVNVSSATLPTASNIRLPFHAFLPDNQVCLFF</sequence>
<dbReference type="GO" id="GO:0005737">
    <property type="term" value="C:cytoplasm"/>
    <property type="evidence" value="ECO:0007669"/>
    <property type="project" value="TreeGrafter"/>
</dbReference>
<dbReference type="GO" id="GO:0031267">
    <property type="term" value="F:small GTPase binding"/>
    <property type="evidence" value="ECO:0007669"/>
    <property type="project" value="TreeGrafter"/>
</dbReference>
<dbReference type="InterPro" id="IPR052802">
    <property type="entry name" value="KNTC1"/>
</dbReference>
<dbReference type="GO" id="GO:0005828">
    <property type="term" value="C:kinetochore microtubule"/>
    <property type="evidence" value="ECO:0007669"/>
    <property type="project" value="TreeGrafter"/>
</dbReference>
<evidence type="ECO:0000259" key="1">
    <source>
        <dbReference type="Pfam" id="PF24515"/>
    </source>
</evidence>
<reference evidence="4" key="1">
    <citation type="submission" date="2022-11" db="UniProtKB">
        <authorList>
            <consortium name="WormBaseParasite"/>
        </authorList>
    </citation>
    <scope>IDENTIFICATION</scope>
</reference>
<accession>A0A914XPX7</accession>
<dbReference type="PANTHER" id="PTHR15688">
    <property type="entry name" value="KINETOCHORE-ASSOCIATED PROTEIN 1"/>
    <property type="match status" value="1"/>
</dbReference>
<dbReference type="GO" id="GO:1903394">
    <property type="term" value="P:protein localization to kinetochore involved in kinetochore assembly"/>
    <property type="evidence" value="ECO:0007669"/>
    <property type="project" value="TreeGrafter"/>
</dbReference>
<dbReference type="Pfam" id="PF24516">
    <property type="entry name" value="ARM_KNTC1_2nd"/>
    <property type="match status" value="1"/>
</dbReference>
<protein>
    <submittedName>
        <fullName evidence="4">Uncharacterized protein</fullName>
    </submittedName>
</protein>
<dbReference type="InterPro" id="IPR055404">
    <property type="entry name" value="ARM_KNTC1_2nd"/>
</dbReference>
<dbReference type="WBParaSite" id="PSAMB.scaffold9446size4970.g32449.t1">
    <property type="protein sequence ID" value="PSAMB.scaffold9446size4970.g32449.t1"/>
    <property type="gene ID" value="PSAMB.scaffold9446size4970.g32449"/>
</dbReference>
<dbReference type="GO" id="GO:1990423">
    <property type="term" value="C:RZZ complex"/>
    <property type="evidence" value="ECO:0007669"/>
    <property type="project" value="TreeGrafter"/>
</dbReference>
<evidence type="ECO:0000259" key="2">
    <source>
        <dbReference type="Pfam" id="PF24516"/>
    </source>
</evidence>